<feature type="transmembrane region" description="Helical" evidence="7">
    <location>
        <begin position="164"/>
        <end position="183"/>
    </location>
</feature>
<evidence type="ECO:0000256" key="2">
    <source>
        <dbReference type="ARBA" id="ARBA00022448"/>
    </source>
</evidence>
<evidence type="ECO:0000256" key="6">
    <source>
        <dbReference type="ARBA" id="ARBA00023136"/>
    </source>
</evidence>
<dbReference type="OrthoDB" id="2942684at2"/>
<dbReference type="Pfam" id="PF07690">
    <property type="entry name" value="MFS_1"/>
    <property type="match status" value="1"/>
</dbReference>
<protein>
    <submittedName>
        <fullName evidence="8">MFS transporter</fullName>
    </submittedName>
</protein>
<accession>A0A3D9IXJ2</accession>
<name>A0A3D9IXJ2_9BACL</name>
<dbReference type="GO" id="GO:0005886">
    <property type="term" value="C:plasma membrane"/>
    <property type="evidence" value="ECO:0007669"/>
    <property type="project" value="UniProtKB-SubCell"/>
</dbReference>
<feature type="transmembrane region" description="Helical" evidence="7">
    <location>
        <begin position="307"/>
        <end position="328"/>
    </location>
</feature>
<dbReference type="InterPro" id="IPR011701">
    <property type="entry name" value="MFS"/>
</dbReference>
<keyword evidence="6 7" id="KW-0472">Membrane</keyword>
<keyword evidence="9" id="KW-1185">Reference proteome</keyword>
<evidence type="ECO:0000313" key="8">
    <source>
        <dbReference type="EMBL" id="RED66229.1"/>
    </source>
</evidence>
<dbReference type="PANTHER" id="PTHR43266:SF8">
    <property type="entry name" value="MACROLIDE-EFFLUX PROTEIN"/>
    <property type="match status" value="1"/>
</dbReference>
<keyword evidence="4 7" id="KW-0812">Transmembrane</keyword>
<feature type="transmembrane region" description="Helical" evidence="7">
    <location>
        <begin position="340"/>
        <end position="362"/>
    </location>
</feature>
<feature type="transmembrane region" description="Helical" evidence="7">
    <location>
        <begin position="219"/>
        <end position="242"/>
    </location>
</feature>
<evidence type="ECO:0000256" key="5">
    <source>
        <dbReference type="ARBA" id="ARBA00022989"/>
    </source>
</evidence>
<dbReference type="CDD" id="cd06173">
    <property type="entry name" value="MFS_MefA_like"/>
    <property type="match status" value="1"/>
</dbReference>
<evidence type="ECO:0000313" key="9">
    <source>
        <dbReference type="Proteomes" id="UP000256869"/>
    </source>
</evidence>
<evidence type="ECO:0000256" key="4">
    <source>
        <dbReference type="ARBA" id="ARBA00022692"/>
    </source>
</evidence>
<keyword evidence="3" id="KW-1003">Cell membrane</keyword>
<gene>
    <name evidence="8" type="ORF">DFP95_101727</name>
</gene>
<feature type="transmembrane region" description="Helical" evidence="7">
    <location>
        <begin position="368"/>
        <end position="386"/>
    </location>
</feature>
<keyword evidence="2" id="KW-0813">Transport</keyword>
<sequence length="398" mass="42854">MWSNRYVRTIILSRVLLQLGVWVRNFAILLYVTDVTGDDPLYVSLISVAEFAPIFLFAIIGGTFADRWKPRRTMIASDWLSSVSIFVVLIVVANGSWHALFFATLASSILSQFSQPSAMKLFKQHVPEEQLQGVMAMFQTLMAFFMVIGPIVGAFVYSQYGIEVSLASMGILFIGSGIILMTLPRDPEKKEASKAAGSFMRQMSEGFGYVYSSPVLRKLGGTFVAAGLAVGLIQPLLLFVTIENLGQDKSFLQWLLMSNGAAMLIGGAVVMGIAKKVKPQMLLAIGLLVSTVGTFGIGWSTSIPVTIGLQALNGLCYPLIPIGINTILMRNTPGEFIGRVGGVLTPMFMGMMVVGMTASGVLKESLSLFAVYSLASVLFLTGAILIGKLRTGSVNATN</sequence>
<dbReference type="SUPFAM" id="SSF103473">
    <property type="entry name" value="MFS general substrate transporter"/>
    <property type="match status" value="1"/>
</dbReference>
<feature type="transmembrane region" description="Helical" evidence="7">
    <location>
        <begin position="12"/>
        <end position="32"/>
    </location>
</feature>
<proteinExistence type="predicted"/>
<evidence type="ECO:0000256" key="3">
    <source>
        <dbReference type="ARBA" id="ARBA00022475"/>
    </source>
</evidence>
<comment type="subcellular location">
    <subcellularLocation>
        <location evidence="1">Cell membrane</location>
        <topology evidence="1">Multi-pass membrane protein</topology>
    </subcellularLocation>
</comment>
<evidence type="ECO:0000256" key="1">
    <source>
        <dbReference type="ARBA" id="ARBA00004651"/>
    </source>
</evidence>
<feature type="transmembrane region" description="Helical" evidence="7">
    <location>
        <begin position="254"/>
        <end position="274"/>
    </location>
</feature>
<dbReference type="AlphaFoldDB" id="A0A3D9IXJ2"/>
<dbReference type="Proteomes" id="UP000256869">
    <property type="component" value="Unassembled WGS sequence"/>
</dbReference>
<evidence type="ECO:0000256" key="7">
    <source>
        <dbReference type="SAM" id="Phobius"/>
    </source>
</evidence>
<dbReference type="PANTHER" id="PTHR43266">
    <property type="entry name" value="MACROLIDE-EFFLUX PROTEIN"/>
    <property type="match status" value="1"/>
</dbReference>
<organism evidence="8 9">
    <name type="scientific">Cohnella lupini</name>
    <dbReference type="NCBI Taxonomy" id="1294267"/>
    <lineage>
        <taxon>Bacteria</taxon>
        <taxon>Bacillati</taxon>
        <taxon>Bacillota</taxon>
        <taxon>Bacilli</taxon>
        <taxon>Bacillales</taxon>
        <taxon>Paenibacillaceae</taxon>
        <taxon>Cohnella</taxon>
    </lineage>
</organism>
<dbReference type="InterPro" id="IPR036259">
    <property type="entry name" value="MFS_trans_sf"/>
</dbReference>
<dbReference type="Gene3D" id="1.20.1250.20">
    <property type="entry name" value="MFS general substrate transporter like domains"/>
    <property type="match status" value="1"/>
</dbReference>
<reference evidence="8 9" key="1">
    <citation type="submission" date="2018-07" db="EMBL/GenBank/DDBJ databases">
        <title>Genomic Encyclopedia of Type Strains, Phase III (KMG-III): the genomes of soil and plant-associated and newly described type strains.</title>
        <authorList>
            <person name="Whitman W."/>
        </authorList>
    </citation>
    <scope>NUCLEOTIDE SEQUENCE [LARGE SCALE GENOMIC DNA]</scope>
    <source>
        <strain evidence="8 9">CECT 8236</strain>
    </source>
</reference>
<comment type="caution">
    <text evidence="8">The sequence shown here is derived from an EMBL/GenBank/DDBJ whole genome shotgun (WGS) entry which is preliminary data.</text>
</comment>
<keyword evidence="5 7" id="KW-1133">Transmembrane helix</keyword>
<dbReference type="RefSeq" id="WP_115991164.1">
    <property type="nucleotide sequence ID" value="NZ_QRDY01000001.1"/>
</dbReference>
<dbReference type="GO" id="GO:0022857">
    <property type="term" value="F:transmembrane transporter activity"/>
    <property type="evidence" value="ECO:0007669"/>
    <property type="project" value="InterPro"/>
</dbReference>
<feature type="transmembrane region" description="Helical" evidence="7">
    <location>
        <begin position="281"/>
        <end position="301"/>
    </location>
</feature>
<feature type="transmembrane region" description="Helical" evidence="7">
    <location>
        <begin position="134"/>
        <end position="158"/>
    </location>
</feature>
<dbReference type="EMBL" id="QRDY01000001">
    <property type="protein sequence ID" value="RED66229.1"/>
    <property type="molecule type" value="Genomic_DNA"/>
</dbReference>
<feature type="transmembrane region" description="Helical" evidence="7">
    <location>
        <begin position="44"/>
        <end position="64"/>
    </location>
</feature>